<dbReference type="InterPro" id="IPR016181">
    <property type="entry name" value="Acyl_CoA_acyltransferase"/>
</dbReference>
<dbReference type="Gene3D" id="3.40.630.30">
    <property type="match status" value="1"/>
</dbReference>
<sequence length="172" mass="18881">MTDSGEEQFTMIRIDRDDPGSADVRQLLSEHLADMFATSPAESVHALDSAALSGPGITFWTAREDDEVLGCGALKQLQQGQGEIREGEIKSMRTAAHARGRGIATLLLAHIVAEARRGGYHRLYLETGSQDFFAPARRLYQRHGFDVCPPFAGYGDDRNSVYMTLALDLGRP</sequence>
<keyword evidence="1 4" id="KW-0808">Transferase</keyword>
<dbReference type="EC" id="2.3.1.-" evidence="4"/>
<evidence type="ECO:0000259" key="3">
    <source>
        <dbReference type="PROSITE" id="PS51186"/>
    </source>
</evidence>
<proteinExistence type="predicted"/>
<evidence type="ECO:0000313" key="4">
    <source>
        <dbReference type="EMBL" id="MDR7080956.1"/>
    </source>
</evidence>
<dbReference type="GO" id="GO:0016746">
    <property type="term" value="F:acyltransferase activity"/>
    <property type="evidence" value="ECO:0007669"/>
    <property type="project" value="UniProtKB-KW"/>
</dbReference>
<dbReference type="Proteomes" id="UP001252243">
    <property type="component" value="Unassembled WGS sequence"/>
</dbReference>
<reference evidence="4 5" key="1">
    <citation type="submission" date="2023-07" db="EMBL/GenBank/DDBJ databases">
        <title>Sorghum-associated microbial communities from plants grown in Nebraska, USA.</title>
        <authorList>
            <person name="Schachtman D."/>
        </authorList>
    </citation>
    <scope>NUCLEOTIDE SEQUENCE [LARGE SCALE GENOMIC DNA]</scope>
    <source>
        <strain evidence="4 5">BE167</strain>
    </source>
</reference>
<organism evidence="4 5">
    <name type="scientific">Arthrobacter ginsengisoli</name>
    <dbReference type="NCBI Taxonomy" id="1356565"/>
    <lineage>
        <taxon>Bacteria</taxon>
        <taxon>Bacillati</taxon>
        <taxon>Actinomycetota</taxon>
        <taxon>Actinomycetes</taxon>
        <taxon>Micrococcales</taxon>
        <taxon>Micrococcaceae</taxon>
        <taxon>Arthrobacter</taxon>
    </lineage>
</organism>
<name>A0ABU1U714_9MICC</name>
<dbReference type="PANTHER" id="PTHR43877:SF5">
    <property type="entry name" value="BLL8307 PROTEIN"/>
    <property type="match status" value="1"/>
</dbReference>
<dbReference type="PANTHER" id="PTHR43877">
    <property type="entry name" value="AMINOALKYLPHOSPHONATE N-ACETYLTRANSFERASE-RELATED-RELATED"/>
    <property type="match status" value="1"/>
</dbReference>
<gene>
    <name evidence="4" type="ORF">J2X01_000225</name>
</gene>
<evidence type="ECO:0000256" key="1">
    <source>
        <dbReference type="ARBA" id="ARBA00022679"/>
    </source>
</evidence>
<dbReference type="InterPro" id="IPR000182">
    <property type="entry name" value="GNAT_dom"/>
</dbReference>
<dbReference type="InterPro" id="IPR050832">
    <property type="entry name" value="Bact_Acetyltransf"/>
</dbReference>
<evidence type="ECO:0000256" key="2">
    <source>
        <dbReference type="ARBA" id="ARBA00023315"/>
    </source>
</evidence>
<accession>A0ABU1U714</accession>
<keyword evidence="5" id="KW-1185">Reference proteome</keyword>
<dbReference type="Pfam" id="PF00583">
    <property type="entry name" value="Acetyltransf_1"/>
    <property type="match status" value="1"/>
</dbReference>
<comment type="caution">
    <text evidence="4">The sequence shown here is derived from an EMBL/GenBank/DDBJ whole genome shotgun (WGS) entry which is preliminary data.</text>
</comment>
<dbReference type="PROSITE" id="PS51186">
    <property type="entry name" value="GNAT"/>
    <property type="match status" value="1"/>
</dbReference>
<feature type="domain" description="N-acetyltransferase" evidence="3">
    <location>
        <begin position="22"/>
        <end position="168"/>
    </location>
</feature>
<dbReference type="SUPFAM" id="SSF55729">
    <property type="entry name" value="Acyl-CoA N-acyltransferases (Nat)"/>
    <property type="match status" value="1"/>
</dbReference>
<protein>
    <submittedName>
        <fullName evidence="4">Acetyltransferase</fullName>
        <ecNumber evidence="4">2.3.1.-</ecNumber>
    </submittedName>
</protein>
<dbReference type="EMBL" id="JAVDVQ010000001">
    <property type="protein sequence ID" value="MDR7080956.1"/>
    <property type="molecule type" value="Genomic_DNA"/>
</dbReference>
<keyword evidence="2 4" id="KW-0012">Acyltransferase</keyword>
<dbReference type="CDD" id="cd04301">
    <property type="entry name" value="NAT_SF"/>
    <property type="match status" value="1"/>
</dbReference>
<evidence type="ECO:0000313" key="5">
    <source>
        <dbReference type="Proteomes" id="UP001252243"/>
    </source>
</evidence>